<evidence type="ECO:0000313" key="2">
    <source>
        <dbReference type="EMBL" id="QEG35973.1"/>
    </source>
</evidence>
<keyword evidence="3" id="KW-1185">Reference proteome</keyword>
<organism evidence="2 3">
    <name type="scientific">Bythopirellula goksoeyrii</name>
    <dbReference type="NCBI Taxonomy" id="1400387"/>
    <lineage>
        <taxon>Bacteria</taxon>
        <taxon>Pseudomonadati</taxon>
        <taxon>Planctomycetota</taxon>
        <taxon>Planctomycetia</taxon>
        <taxon>Pirellulales</taxon>
        <taxon>Lacipirellulaceae</taxon>
        <taxon>Bythopirellula</taxon>
    </lineage>
</organism>
<evidence type="ECO:0000256" key="1">
    <source>
        <dbReference type="SAM" id="MobiDB-lite"/>
    </source>
</evidence>
<protein>
    <submittedName>
        <fullName evidence="2">Uncharacterized protein</fullName>
    </submittedName>
</protein>
<feature type="region of interest" description="Disordered" evidence="1">
    <location>
        <begin position="1"/>
        <end position="24"/>
    </location>
</feature>
<dbReference type="OrthoDB" id="282234at2"/>
<accession>A0A5B9QPS7</accession>
<evidence type="ECO:0000313" key="3">
    <source>
        <dbReference type="Proteomes" id="UP000323917"/>
    </source>
</evidence>
<sequence length="153" mass="16903">MIQQTSTQPLDAASLPGPDTTMKREALLSPDPRLQAMLAEAVRVGWPAAFENDLYQHDLSILEAHPDELMVWILREHGTHLFAMECESAGQATYARAVIRYWSGEDKLNVILSPAERPKFYLVSSGGLAETTAQEAASKIRSTPDTPSREDHA</sequence>
<feature type="region of interest" description="Disordered" evidence="1">
    <location>
        <begin position="133"/>
        <end position="153"/>
    </location>
</feature>
<dbReference type="KEGG" id="bgok:Pr1d_32820"/>
<dbReference type="EMBL" id="CP042913">
    <property type="protein sequence ID" value="QEG35973.1"/>
    <property type="molecule type" value="Genomic_DNA"/>
</dbReference>
<gene>
    <name evidence="2" type="ORF">Pr1d_32820</name>
</gene>
<proteinExistence type="predicted"/>
<reference evidence="2 3" key="1">
    <citation type="submission" date="2019-08" db="EMBL/GenBank/DDBJ databases">
        <title>Deep-cultivation of Planctomycetes and their phenomic and genomic characterization uncovers novel biology.</title>
        <authorList>
            <person name="Wiegand S."/>
            <person name="Jogler M."/>
            <person name="Boedeker C."/>
            <person name="Pinto D."/>
            <person name="Vollmers J."/>
            <person name="Rivas-Marin E."/>
            <person name="Kohn T."/>
            <person name="Peeters S.H."/>
            <person name="Heuer A."/>
            <person name="Rast P."/>
            <person name="Oberbeckmann S."/>
            <person name="Bunk B."/>
            <person name="Jeske O."/>
            <person name="Meyerdierks A."/>
            <person name="Storesund J.E."/>
            <person name="Kallscheuer N."/>
            <person name="Luecker S."/>
            <person name="Lage O.M."/>
            <person name="Pohl T."/>
            <person name="Merkel B.J."/>
            <person name="Hornburger P."/>
            <person name="Mueller R.-W."/>
            <person name="Bruemmer F."/>
            <person name="Labrenz M."/>
            <person name="Spormann A.M."/>
            <person name="Op den Camp H."/>
            <person name="Overmann J."/>
            <person name="Amann R."/>
            <person name="Jetten M.S.M."/>
            <person name="Mascher T."/>
            <person name="Medema M.H."/>
            <person name="Devos D.P."/>
            <person name="Kaster A.-K."/>
            <person name="Ovreas L."/>
            <person name="Rohde M."/>
            <person name="Galperin M.Y."/>
            <person name="Jogler C."/>
        </authorList>
    </citation>
    <scope>NUCLEOTIDE SEQUENCE [LARGE SCALE GENOMIC DNA]</scope>
    <source>
        <strain evidence="2 3">Pr1d</strain>
    </source>
</reference>
<feature type="compositionally biased region" description="Polar residues" evidence="1">
    <location>
        <begin position="133"/>
        <end position="146"/>
    </location>
</feature>
<dbReference type="AlphaFoldDB" id="A0A5B9QPS7"/>
<dbReference type="Proteomes" id="UP000323917">
    <property type="component" value="Chromosome"/>
</dbReference>
<dbReference type="RefSeq" id="WP_148074407.1">
    <property type="nucleotide sequence ID" value="NZ_CP042913.1"/>
</dbReference>
<name>A0A5B9QPS7_9BACT</name>